<evidence type="ECO:0000313" key="2">
    <source>
        <dbReference type="Proteomes" id="UP000076476"/>
    </source>
</evidence>
<proteinExistence type="predicted"/>
<keyword evidence="2" id="KW-1185">Reference proteome</keyword>
<dbReference type="AlphaFoldDB" id="A0A165Y1U0"/>
<reference evidence="1 2" key="1">
    <citation type="submission" date="2016-04" db="EMBL/GenBank/DDBJ databases">
        <title>Draft genome sequence of Aeribacillus pallidus 8m3 from petroleum reservoir.</title>
        <authorList>
            <person name="Poltaraus A.B."/>
            <person name="Nazina T.N."/>
            <person name="Tourova T.P."/>
            <person name="Malakho S.M."/>
            <person name="Korshunova A.V."/>
            <person name="Sokolova D.S."/>
        </authorList>
    </citation>
    <scope>NUCLEOTIDE SEQUENCE [LARGE SCALE GENOMIC DNA]</scope>
    <source>
        <strain evidence="1 2">8m3</strain>
    </source>
</reference>
<dbReference type="OrthoDB" id="2966206at2"/>
<protein>
    <recommendedName>
        <fullName evidence="3">Restriction endonuclease type IV Mrr domain-containing protein</fullName>
    </recommendedName>
</protein>
<dbReference type="Proteomes" id="UP000076476">
    <property type="component" value="Unassembled WGS sequence"/>
</dbReference>
<accession>A0A165Y1U0</accession>
<dbReference type="EMBL" id="LWBR01000017">
    <property type="protein sequence ID" value="KZN96636.1"/>
    <property type="molecule type" value="Genomic_DNA"/>
</dbReference>
<dbReference type="RefSeq" id="WP_063387654.1">
    <property type="nucleotide sequence ID" value="NZ_LWBR01000017.1"/>
</dbReference>
<sequence>METMNIENLPQLNSILENFNGETCYIYDTNRKLLSEGTLTKGNAKSFSDIMNNSINFQVTEQDSIKVSVKNLVYPLNSNQYIVTSTIEQEGHFYLLEINCYWESYGTLVAKNIEVEHCSFSEISKQEYDTIKKRTVYNFDWSNIIIEPGGGKTKADAFEDLCIEMISKWQVLNLDRIGKGVDRGRDGTFIVNMDSWIPIVNKPTKWVLQCKYSESYAKLEIDEIYSEMVKVLMHEPDYYLLMTNRKITSDFLDWFNSKTISDSPYFIPYKKILIQREQLESELSKPEFLEIRMKYFK</sequence>
<name>A0A165Y1U0_9BACI</name>
<gene>
    <name evidence="1" type="ORF">AZI98_07445</name>
</gene>
<comment type="caution">
    <text evidence="1">The sequence shown here is derived from an EMBL/GenBank/DDBJ whole genome shotgun (WGS) entry which is preliminary data.</text>
</comment>
<evidence type="ECO:0000313" key="1">
    <source>
        <dbReference type="EMBL" id="KZN96636.1"/>
    </source>
</evidence>
<evidence type="ECO:0008006" key="3">
    <source>
        <dbReference type="Google" id="ProtNLM"/>
    </source>
</evidence>
<organism evidence="1 2">
    <name type="scientific">Aeribacillus pallidus</name>
    <dbReference type="NCBI Taxonomy" id="33936"/>
    <lineage>
        <taxon>Bacteria</taxon>
        <taxon>Bacillati</taxon>
        <taxon>Bacillota</taxon>
        <taxon>Bacilli</taxon>
        <taxon>Bacillales</taxon>
        <taxon>Bacillaceae</taxon>
        <taxon>Aeribacillus</taxon>
    </lineage>
</organism>